<evidence type="ECO:0000256" key="4">
    <source>
        <dbReference type="ARBA" id="ARBA00022989"/>
    </source>
</evidence>
<feature type="transmembrane region" description="Helical" evidence="7">
    <location>
        <begin position="79"/>
        <end position="97"/>
    </location>
</feature>
<evidence type="ECO:0000256" key="3">
    <source>
        <dbReference type="ARBA" id="ARBA00022692"/>
    </source>
</evidence>
<feature type="compositionally biased region" description="Basic and acidic residues" evidence="6">
    <location>
        <begin position="159"/>
        <end position="183"/>
    </location>
</feature>
<dbReference type="RefSeq" id="WP_094093695.1">
    <property type="nucleotide sequence ID" value="NZ_BMHF01000001.1"/>
</dbReference>
<evidence type="ECO:0000259" key="8">
    <source>
        <dbReference type="Pfam" id="PF04138"/>
    </source>
</evidence>
<evidence type="ECO:0000256" key="6">
    <source>
        <dbReference type="SAM" id="MobiDB-lite"/>
    </source>
</evidence>
<evidence type="ECO:0000313" key="9">
    <source>
        <dbReference type="EMBL" id="GGA19878.1"/>
    </source>
</evidence>
<dbReference type="Proteomes" id="UP000609323">
    <property type="component" value="Unassembled WGS sequence"/>
</dbReference>
<keyword evidence="4 7" id="KW-1133">Transmembrane helix</keyword>
<evidence type="ECO:0000256" key="7">
    <source>
        <dbReference type="SAM" id="Phobius"/>
    </source>
</evidence>
<keyword evidence="3 7" id="KW-0812">Transmembrane</keyword>
<evidence type="ECO:0000313" key="10">
    <source>
        <dbReference type="Proteomes" id="UP000609323"/>
    </source>
</evidence>
<sequence>MSAKLGELFQNGLIRFIIVGVVNTVIGLTVTFLCLNAFGLNYWTSTIIGNAVGAVNSYFMNKSFTFKSKASIGSTAWKFMLVTAVCYFAAYWIAGQAADIGLDWILPEASGRFKDNVAALVGSGLYTILNYFGQKKLTFTDKGKVTDKDSAAGKSLSADNRDNRAVSGEPEARVMEREESGLL</sequence>
<dbReference type="EMBL" id="BMHF01000001">
    <property type="protein sequence ID" value="GGA19878.1"/>
    <property type="molecule type" value="Genomic_DNA"/>
</dbReference>
<gene>
    <name evidence="9" type="ORF">GCM10010917_00610</name>
</gene>
<comment type="similarity">
    <text evidence="2">Belongs to the GtrA family.</text>
</comment>
<feature type="transmembrane region" description="Helical" evidence="7">
    <location>
        <begin position="39"/>
        <end position="59"/>
    </location>
</feature>
<keyword evidence="5 7" id="KW-0472">Membrane</keyword>
<dbReference type="InterPro" id="IPR051401">
    <property type="entry name" value="GtrA_CellWall_Glycosyl"/>
</dbReference>
<feature type="domain" description="GtrA/DPMS transmembrane" evidence="8">
    <location>
        <begin position="15"/>
        <end position="139"/>
    </location>
</feature>
<evidence type="ECO:0000256" key="2">
    <source>
        <dbReference type="ARBA" id="ARBA00009399"/>
    </source>
</evidence>
<dbReference type="InterPro" id="IPR007267">
    <property type="entry name" value="GtrA_DPMS_TM"/>
</dbReference>
<protein>
    <recommendedName>
        <fullName evidence="8">GtrA/DPMS transmembrane domain-containing protein</fullName>
    </recommendedName>
</protein>
<name>A0ABQ1FKC4_9BACL</name>
<dbReference type="PANTHER" id="PTHR38459">
    <property type="entry name" value="PROPHAGE BACTOPRENOL-LINKED GLUCOSE TRANSLOCASE HOMOLOG"/>
    <property type="match status" value="1"/>
</dbReference>
<accession>A0ABQ1FKC4</accession>
<dbReference type="Pfam" id="PF04138">
    <property type="entry name" value="GtrA_DPMS_TM"/>
    <property type="match status" value="1"/>
</dbReference>
<keyword evidence="10" id="KW-1185">Reference proteome</keyword>
<proteinExistence type="inferred from homology"/>
<comment type="subcellular location">
    <subcellularLocation>
        <location evidence="1">Membrane</location>
        <topology evidence="1">Multi-pass membrane protein</topology>
    </subcellularLocation>
</comment>
<evidence type="ECO:0000256" key="5">
    <source>
        <dbReference type="ARBA" id="ARBA00023136"/>
    </source>
</evidence>
<reference evidence="10" key="1">
    <citation type="journal article" date="2019" name="Int. J. Syst. Evol. Microbiol.">
        <title>The Global Catalogue of Microorganisms (GCM) 10K type strain sequencing project: providing services to taxonomists for standard genome sequencing and annotation.</title>
        <authorList>
            <consortium name="The Broad Institute Genomics Platform"/>
            <consortium name="The Broad Institute Genome Sequencing Center for Infectious Disease"/>
            <person name="Wu L."/>
            <person name="Ma J."/>
        </authorList>
    </citation>
    <scope>NUCLEOTIDE SEQUENCE [LARGE SCALE GENOMIC DNA]</scope>
    <source>
        <strain evidence="10">CGMCC 1.15044</strain>
    </source>
</reference>
<feature type="transmembrane region" description="Helical" evidence="7">
    <location>
        <begin position="117"/>
        <end position="133"/>
    </location>
</feature>
<comment type="caution">
    <text evidence="9">The sequence shown here is derived from an EMBL/GenBank/DDBJ whole genome shotgun (WGS) entry which is preliminary data.</text>
</comment>
<dbReference type="PANTHER" id="PTHR38459:SF1">
    <property type="entry name" value="PROPHAGE BACTOPRENOL-LINKED GLUCOSE TRANSLOCASE HOMOLOG"/>
    <property type="match status" value="1"/>
</dbReference>
<organism evidence="9 10">
    <name type="scientific">Paenibacillus physcomitrellae</name>
    <dbReference type="NCBI Taxonomy" id="1619311"/>
    <lineage>
        <taxon>Bacteria</taxon>
        <taxon>Bacillati</taxon>
        <taxon>Bacillota</taxon>
        <taxon>Bacilli</taxon>
        <taxon>Bacillales</taxon>
        <taxon>Paenibacillaceae</taxon>
        <taxon>Paenibacillus</taxon>
    </lineage>
</organism>
<feature type="transmembrane region" description="Helical" evidence="7">
    <location>
        <begin position="12"/>
        <end position="33"/>
    </location>
</feature>
<evidence type="ECO:0000256" key="1">
    <source>
        <dbReference type="ARBA" id="ARBA00004141"/>
    </source>
</evidence>
<feature type="region of interest" description="Disordered" evidence="6">
    <location>
        <begin position="146"/>
        <end position="183"/>
    </location>
</feature>